<sequence length="172" mass="19531">MEIRQLTAKDATIYQSLRLEALQSAPEAFASSYEEEVDYSNELIEHRLTQQTSYTLGAFENDHLVGMVTLIFSPKRKIAHRASIVGMYVDATARKKGVGDQLVKEIMVKANSLPQIESLHLSVTATNEPAKALYKRHGFTTYGLEEKALKIDDVYYDEELMINYLPNKTIER</sequence>
<accession>A0A859FIK0</accession>
<dbReference type="PROSITE" id="PS51186">
    <property type="entry name" value="GNAT"/>
    <property type="match status" value="1"/>
</dbReference>
<gene>
    <name evidence="4" type="ORF">FLK61_39490</name>
</gene>
<evidence type="ECO:0000256" key="2">
    <source>
        <dbReference type="ARBA" id="ARBA00023315"/>
    </source>
</evidence>
<dbReference type="PANTHER" id="PTHR43877">
    <property type="entry name" value="AMINOALKYLPHOSPHONATE N-ACETYLTRANSFERASE-RELATED-RELATED"/>
    <property type="match status" value="1"/>
</dbReference>
<dbReference type="InterPro" id="IPR050832">
    <property type="entry name" value="Bact_Acetyltransf"/>
</dbReference>
<dbReference type="GO" id="GO:0016747">
    <property type="term" value="F:acyltransferase activity, transferring groups other than amino-acyl groups"/>
    <property type="evidence" value="ECO:0007669"/>
    <property type="project" value="InterPro"/>
</dbReference>
<dbReference type="KEGG" id="psua:FLK61_39490"/>
<evidence type="ECO:0000259" key="3">
    <source>
        <dbReference type="PROSITE" id="PS51186"/>
    </source>
</evidence>
<dbReference type="RefSeq" id="WP_176010669.1">
    <property type="nucleotide sequence ID" value="NZ_CP041372.2"/>
</dbReference>
<dbReference type="InterPro" id="IPR016181">
    <property type="entry name" value="Acyl_CoA_acyltransferase"/>
</dbReference>
<feature type="domain" description="N-acetyltransferase" evidence="3">
    <location>
        <begin position="1"/>
        <end position="166"/>
    </location>
</feature>
<dbReference type="Proteomes" id="UP000318138">
    <property type="component" value="Chromosome"/>
</dbReference>
<dbReference type="Pfam" id="PF13420">
    <property type="entry name" value="Acetyltransf_4"/>
    <property type="match status" value="1"/>
</dbReference>
<dbReference type="AlphaFoldDB" id="A0A859FIK0"/>
<dbReference type="InterPro" id="IPR000182">
    <property type="entry name" value="GNAT_dom"/>
</dbReference>
<dbReference type="CDD" id="cd04301">
    <property type="entry name" value="NAT_SF"/>
    <property type="match status" value="1"/>
</dbReference>
<evidence type="ECO:0000313" key="4">
    <source>
        <dbReference type="EMBL" id="QKS72700.1"/>
    </source>
</evidence>
<keyword evidence="1 4" id="KW-0808">Transferase</keyword>
<dbReference type="Gene3D" id="3.40.630.30">
    <property type="match status" value="1"/>
</dbReference>
<evidence type="ECO:0000313" key="5">
    <source>
        <dbReference type="Proteomes" id="UP000318138"/>
    </source>
</evidence>
<dbReference type="EMBL" id="CP041372">
    <property type="protein sequence ID" value="QKS72700.1"/>
    <property type="molecule type" value="Genomic_DNA"/>
</dbReference>
<reference evidence="5" key="1">
    <citation type="submission" date="2019-07" db="EMBL/GenBank/DDBJ databases">
        <title>Bacillus alkalisoli sp. nov. isolated from saline soil.</title>
        <authorList>
            <person name="Sun J.-Q."/>
            <person name="Xu L."/>
        </authorList>
    </citation>
    <scope>NUCLEOTIDE SEQUENCE [LARGE SCALE GENOMIC DNA]</scope>
    <source>
        <strain evidence="5">M4U3P1</strain>
    </source>
</reference>
<proteinExistence type="predicted"/>
<organism evidence="4 5">
    <name type="scientific">Paenalkalicoccus suaedae</name>
    <dbReference type="NCBI Taxonomy" id="2592382"/>
    <lineage>
        <taxon>Bacteria</taxon>
        <taxon>Bacillati</taxon>
        <taxon>Bacillota</taxon>
        <taxon>Bacilli</taxon>
        <taxon>Bacillales</taxon>
        <taxon>Bacillaceae</taxon>
        <taxon>Paenalkalicoccus</taxon>
    </lineage>
</organism>
<keyword evidence="5" id="KW-1185">Reference proteome</keyword>
<name>A0A859FIK0_9BACI</name>
<keyword evidence="2" id="KW-0012">Acyltransferase</keyword>
<evidence type="ECO:0000256" key="1">
    <source>
        <dbReference type="ARBA" id="ARBA00022679"/>
    </source>
</evidence>
<dbReference type="SUPFAM" id="SSF55729">
    <property type="entry name" value="Acyl-CoA N-acyltransferases (Nat)"/>
    <property type="match status" value="1"/>
</dbReference>
<protein>
    <submittedName>
        <fullName evidence="4">GNAT family N-acetyltransferase</fullName>
    </submittedName>
</protein>